<dbReference type="Pfam" id="PF13704">
    <property type="entry name" value="Glyco_tranf_2_4"/>
    <property type="match status" value="1"/>
</dbReference>
<keyword evidence="1" id="KW-0328">Glycosyltransferase</keyword>
<dbReference type="EMBL" id="CP150951">
    <property type="protein sequence ID" value="WZC48901.1"/>
    <property type="molecule type" value="Genomic_DNA"/>
</dbReference>
<gene>
    <name evidence="1" type="ORF">AABB29_19020</name>
</gene>
<keyword evidence="1" id="KW-0808">Transferase</keyword>
<keyword evidence="2" id="KW-1185">Reference proteome</keyword>
<proteinExistence type="predicted"/>
<dbReference type="EC" id="2.4.-.-" evidence="1"/>
<dbReference type="Proteomes" id="UP001440612">
    <property type="component" value="Chromosome"/>
</dbReference>
<accession>A0ABZ2V331</accession>
<dbReference type="GO" id="GO:0016757">
    <property type="term" value="F:glycosyltransferase activity"/>
    <property type="evidence" value="ECO:0007669"/>
    <property type="project" value="UniProtKB-KW"/>
</dbReference>
<evidence type="ECO:0000313" key="2">
    <source>
        <dbReference type="Proteomes" id="UP001440612"/>
    </source>
</evidence>
<reference evidence="2" key="1">
    <citation type="submission" date="2024-04" db="EMBL/GenBank/DDBJ databases">
        <title>Phylogenomic analyses of a clade within the roseobacter group suggest taxonomic reassignments of species of the genera Aestuariivita, Citreicella, Loktanella, Nautella, Pelagibaca, Ruegeria, Thalassobius, Thiobacimonas and Tropicibacter, and the proposal o.</title>
        <authorList>
            <person name="Jeon C.O."/>
        </authorList>
    </citation>
    <scope>NUCLEOTIDE SEQUENCE [LARGE SCALE GENOMIC DNA]</scope>
    <source>
        <strain evidence="2">BS5-3</strain>
    </source>
</reference>
<dbReference type="RefSeq" id="WP_341367014.1">
    <property type="nucleotide sequence ID" value="NZ_CP150951.2"/>
</dbReference>
<organism evidence="1 2">
    <name type="scientific">Yoonia phaeophyticola</name>
    <dbReference type="NCBI Taxonomy" id="3137369"/>
    <lineage>
        <taxon>Bacteria</taxon>
        <taxon>Pseudomonadati</taxon>
        <taxon>Pseudomonadota</taxon>
        <taxon>Alphaproteobacteria</taxon>
        <taxon>Rhodobacterales</taxon>
        <taxon>Paracoccaceae</taxon>
        <taxon>Yoonia</taxon>
    </lineage>
</organism>
<protein>
    <submittedName>
        <fullName evidence="1">Glycosyltransferase family 2 protein</fullName>
        <ecNumber evidence="1">2.4.-.-</ecNumber>
    </submittedName>
</protein>
<sequence length="340" mass="38019">MLRRDMEAQKSTWAVVATVDEPPVLIRTFVAWYLHLGASEIWLYFDRPDDPAAADVAEMPGVEVIACDAVHWRRLGKSRPQKHQIRQMRNAGDAYRRSHADWVLHVDADEYLRPGGSVGECLHQLGPQTQVGVVPVAERIFSDPEGTIFDGAFRRPYLGKPRDGRKLFGPAYDLTYRGLTGHAIGKSFARTGAPLQMSIHRPKPLGAADLMAQTLDHAILLHFDGLTRLHWVYKLLRKADAVLNRGGMAPSPHRQRQIDAVLDCPSSGFDLHDELKCIGPALQAILQTHDLWLDPGFSPVSVLQEWFPKDGSDVSAAAFDAWLWHNKGDVLDQFGMEREA</sequence>
<name>A0ABZ2V331_9RHOB</name>
<evidence type="ECO:0000313" key="1">
    <source>
        <dbReference type="EMBL" id="WZC48901.1"/>
    </source>
</evidence>